<organism evidence="1 2">
    <name type="scientific">Cedecea davisae DSM 4568</name>
    <dbReference type="NCBI Taxonomy" id="566551"/>
    <lineage>
        <taxon>Bacteria</taxon>
        <taxon>Pseudomonadati</taxon>
        <taxon>Pseudomonadota</taxon>
        <taxon>Gammaproteobacteria</taxon>
        <taxon>Enterobacterales</taxon>
        <taxon>Enterobacteriaceae</taxon>
        <taxon>Cedecea</taxon>
    </lineage>
</organism>
<dbReference type="AlphaFoldDB" id="S3IQF1"/>
<reference evidence="1 2" key="1">
    <citation type="submission" date="2013-04" db="EMBL/GenBank/DDBJ databases">
        <authorList>
            <person name="Weinstock G."/>
            <person name="Sodergren E."/>
            <person name="Lobos E.A."/>
            <person name="Fulton L."/>
            <person name="Fulton R."/>
            <person name="Courtney L."/>
            <person name="Fronick C."/>
            <person name="O'Laughlin M."/>
            <person name="Godfrey J."/>
            <person name="Wilson R.M."/>
            <person name="Miner T."/>
            <person name="Farmer C."/>
            <person name="Delehaunty K."/>
            <person name="Cordes M."/>
            <person name="Minx P."/>
            <person name="Tomlinson C."/>
            <person name="Chen J."/>
            <person name="Wollam A."/>
            <person name="Pepin K.H."/>
            <person name="Palsikar V.B."/>
            <person name="Zhang X."/>
            <person name="Suruliraj S."/>
            <person name="Perna N.T."/>
            <person name="Plunkett G."/>
            <person name="Warren W."/>
            <person name="Mitreva M."/>
            <person name="Mardis E.R."/>
            <person name="Wilson R.K."/>
        </authorList>
    </citation>
    <scope>NUCLEOTIDE SEQUENCE [LARGE SCALE GENOMIC DNA]</scope>
    <source>
        <strain evidence="1 2">DSM 4568</strain>
    </source>
</reference>
<sequence>MALILLPETLISCLGNRLRKNLNQALSPGRVSVYTVARRPKGHPHCRKNFYR</sequence>
<dbReference type="HOGENOM" id="CLU_3078048_0_0_6"/>
<dbReference type="STRING" id="566551.HMPREF0201_03516"/>
<evidence type="ECO:0000313" key="1">
    <source>
        <dbReference type="EMBL" id="EPF15280.1"/>
    </source>
</evidence>
<accession>S3IQF1</accession>
<protein>
    <submittedName>
        <fullName evidence="1">Uncharacterized protein</fullName>
    </submittedName>
</protein>
<name>S3IQF1_9ENTR</name>
<proteinExistence type="predicted"/>
<gene>
    <name evidence="1" type="ORF">HMPREF0201_03516</name>
</gene>
<dbReference type="Proteomes" id="UP000014585">
    <property type="component" value="Unassembled WGS sequence"/>
</dbReference>
<dbReference type="EMBL" id="ATDT01000031">
    <property type="protein sequence ID" value="EPF15280.1"/>
    <property type="molecule type" value="Genomic_DNA"/>
</dbReference>
<comment type="caution">
    <text evidence="1">The sequence shown here is derived from an EMBL/GenBank/DDBJ whole genome shotgun (WGS) entry which is preliminary data.</text>
</comment>
<evidence type="ECO:0000313" key="2">
    <source>
        <dbReference type="Proteomes" id="UP000014585"/>
    </source>
</evidence>